<feature type="domain" description="Bacterial repeat" evidence="3">
    <location>
        <begin position="430"/>
        <end position="498"/>
    </location>
</feature>
<dbReference type="Pfam" id="PF18962">
    <property type="entry name" value="Por_Secre_tail"/>
    <property type="match status" value="1"/>
</dbReference>
<dbReference type="InterPro" id="IPR008964">
    <property type="entry name" value="Invasin/intimin_cell_adhesion"/>
</dbReference>
<organism evidence="4 5">
    <name type="scientific">Marivirga salinarum</name>
    <dbReference type="NCBI Taxonomy" id="3059078"/>
    <lineage>
        <taxon>Bacteria</taxon>
        <taxon>Pseudomonadati</taxon>
        <taxon>Bacteroidota</taxon>
        <taxon>Cytophagia</taxon>
        <taxon>Cytophagales</taxon>
        <taxon>Marivirgaceae</taxon>
        <taxon>Marivirga</taxon>
    </lineage>
</organism>
<dbReference type="InterPro" id="IPR026444">
    <property type="entry name" value="Secre_tail"/>
</dbReference>
<dbReference type="NCBIfam" id="TIGR02543">
    <property type="entry name" value="List_Bact_rpt"/>
    <property type="match status" value="12"/>
</dbReference>
<dbReference type="InterPro" id="IPR013378">
    <property type="entry name" value="InlB-like_B-rpt"/>
</dbReference>
<dbReference type="Pfam" id="PF13573">
    <property type="entry name" value="SprB"/>
    <property type="match status" value="2"/>
</dbReference>
<feature type="chain" id="PRO_5041376828" evidence="1">
    <location>
        <begin position="19"/>
        <end position="1703"/>
    </location>
</feature>
<evidence type="ECO:0000313" key="4">
    <source>
        <dbReference type="EMBL" id="WMN10674.1"/>
    </source>
</evidence>
<dbReference type="Gene3D" id="2.160.20.10">
    <property type="entry name" value="Single-stranded right-handed beta-helix, Pectin lyase-like"/>
    <property type="match status" value="1"/>
</dbReference>
<evidence type="ECO:0000259" key="3">
    <source>
        <dbReference type="Pfam" id="PF18998"/>
    </source>
</evidence>
<feature type="signal peptide" evidence="1">
    <location>
        <begin position="1"/>
        <end position="18"/>
    </location>
</feature>
<dbReference type="Gene3D" id="2.60.40.1080">
    <property type="match status" value="1"/>
</dbReference>
<feature type="domain" description="Bacterial repeat" evidence="3">
    <location>
        <begin position="1233"/>
        <end position="1298"/>
    </location>
</feature>
<feature type="domain" description="Bacterial repeat" evidence="3">
    <location>
        <begin position="1014"/>
        <end position="1082"/>
    </location>
</feature>
<dbReference type="InterPro" id="IPR044060">
    <property type="entry name" value="Bacterial_rp_domain"/>
</dbReference>
<feature type="domain" description="Bacterial repeat" evidence="3">
    <location>
        <begin position="1087"/>
        <end position="1157"/>
    </location>
</feature>
<accession>A0AA51N8Y6</accession>
<reference evidence="4 5" key="1">
    <citation type="submission" date="2023-08" db="EMBL/GenBank/DDBJ databases">
        <title>Comparative genomics and taxonomic characterization of three novel marine species of genus Marivirga.</title>
        <authorList>
            <person name="Muhammad N."/>
            <person name="Kim S.-G."/>
        </authorList>
    </citation>
    <scope>NUCLEOTIDE SEQUENCE [LARGE SCALE GENOMIC DNA]</scope>
    <source>
        <strain evidence="4 5">BDSF4-3</strain>
    </source>
</reference>
<dbReference type="InterPro" id="IPR059226">
    <property type="entry name" value="Choice_anch_Q_dom"/>
</dbReference>
<dbReference type="InterPro" id="IPR025667">
    <property type="entry name" value="SprB_repeat"/>
</dbReference>
<feature type="domain" description="Bacterial repeat" evidence="3">
    <location>
        <begin position="941"/>
        <end position="1010"/>
    </location>
</feature>
<keyword evidence="1" id="KW-0732">Signal</keyword>
<dbReference type="Pfam" id="PF18998">
    <property type="entry name" value="Flg_new_2"/>
    <property type="match status" value="12"/>
</dbReference>
<dbReference type="SUPFAM" id="SSF49373">
    <property type="entry name" value="Invasin/intimin cell-adhesion fragments"/>
    <property type="match status" value="1"/>
</dbReference>
<feature type="domain" description="Bacterial repeat" evidence="3">
    <location>
        <begin position="649"/>
        <end position="719"/>
    </location>
</feature>
<evidence type="ECO:0000313" key="5">
    <source>
        <dbReference type="Proteomes" id="UP001230496"/>
    </source>
</evidence>
<feature type="domain" description="Bacterial repeat" evidence="3">
    <location>
        <begin position="795"/>
        <end position="865"/>
    </location>
</feature>
<dbReference type="InterPro" id="IPR006626">
    <property type="entry name" value="PbH1"/>
</dbReference>
<dbReference type="SMART" id="SM00710">
    <property type="entry name" value="PbH1"/>
    <property type="match status" value="5"/>
</dbReference>
<protein>
    <submittedName>
        <fullName evidence="4">InlB B-repeat-containing protein</fullName>
    </submittedName>
</protein>
<feature type="domain" description="Bacterial repeat" evidence="3">
    <location>
        <begin position="503"/>
        <end position="573"/>
    </location>
</feature>
<dbReference type="Proteomes" id="UP001230496">
    <property type="component" value="Chromosome"/>
</dbReference>
<gene>
    <name evidence="4" type="ORF">QYS49_35630</name>
</gene>
<feature type="domain" description="Bacterial repeat" evidence="3">
    <location>
        <begin position="868"/>
        <end position="937"/>
    </location>
</feature>
<feature type="domain" description="Bacterial repeat" evidence="3">
    <location>
        <begin position="722"/>
        <end position="791"/>
    </location>
</feature>
<dbReference type="KEGG" id="msaa:QYS49_35630"/>
<dbReference type="InterPro" id="IPR012334">
    <property type="entry name" value="Pectin_lyas_fold"/>
</dbReference>
<dbReference type="SUPFAM" id="SSF51126">
    <property type="entry name" value="Pectin lyase-like"/>
    <property type="match status" value="1"/>
</dbReference>
<feature type="domain" description="Secretion system C-terminal sorting" evidence="2">
    <location>
        <begin position="1636"/>
        <end position="1698"/>
    </location>
</feature>
<sequence length="1703" mass="176980">MKKYLLISLLAISLQSFSQTILYVDKDATGLNDGTSWSNAFTDLQSALALDASGDQIWIADGTYIPGSSRASSYQFDASNVTIYGGFNGTESSLSERDLQANKTILSGDLLDNDLGLFATASNTKWDNAYHVVTINANDVSIDGVVITKGVATGGTSSQKVGAGIYVFDNSAGFVIRNCEFTLNTSYSGSGIRANINANTTVKIENSKFNNNIANNGVGIFILSKVGRTINVEITNCLFENNYINDQIAAGGSGTAIYISPNENNSTINTNISNCTFANNFENTSSSIAEKAVVNVGKRFADPNYVHNITVSNSIFYNNVDASGSIVGSIGRGNLQAPNSITVYNSIDQDVFTYVNPANLFNTLNSNPLFADMANNVFTLQTGSPAIDAGDNSKIPAGVTTDLEGNQRILNSTVDIGAYEFDPSAVVQRTLTLNATNGSITPDVAPTNGTYDNGTVVELTAVPDAGYQFNGWSGDASGTSNPISVTMDADKTVTANFILIQRTLSLNATNGSITPDVAPTNGTYDDGTVVELTAVPDAGFVFDGWSGDASGTTNPISVTLDADKTVTATFSPIQRTLSLNATNGSITPDVAPTNGTYDNGTVVELTAVPDAGYQFNGWSGDASGTSNPISVTMDADKTVTANFILIQRTLSLNATNGSITPDVAPTNGTYDDGTVVELTAVPDAGFVFDGWSGDASGTTNPISVTLDADKTVTATFSPIQRTLSLNATNGSITPDVAPTNGTYDNGTVVELTAVPDAGFVFDGWSGDASGTTNPISVTMDADKTVTANFSPLQRTLSLNATNGSITPDVAPTNGTYDNGTVVELTAVPDAGYQFDGWSGDATGTTNPISVTMDADKTVTATFSPIQRTLSLNATNGSITPDVAPTNGTYDNGTVVELTAVPNAGYQFDGWSGDATGTTNPISVTMDADKTVTANFSPLQRTLSLNATNGSITPDVAPTNGTYDNGTVVELTAVPDAGYQFDGWSGDASGTTNPISVTLDADKTVTANFSPLQRTLSLNATNGSITPDVAPTNGTYDNGTVVELTAVPDAGYQFDGWSGDVTGTTNPISVTMDADKTVTANFILIQRTLSLNATNGSISPDVAPTNGTYDNGTVVELTAVPDAGYQFDSWSGDVTGTTNPISVTMDANKTVTATFSPIQRTLSLNATNGSITPDVAPTNGTYDNGTVIELTAVPDAGYQFDGWSGDVTGTTNPISLTLDADKTVTANFSPLQRTLSLNATNGSITPDVAPTNGTYDNGTVIELTAVPDAGYQFDGWSGDASGTTNPISVTMDADKTVTALITLIDNSLSQTITFDAIPEKTFGDEPFELTATASSGLAVSFNSSNESVATINGTTVTIIGAGITIITASQAGNDEYSAAAAVSQELVVNKADQSITIDEISDKDVEAADFEVIATTTSGLELFYSVLSGPATVSGNLINLTGEPGTVEIEVSQAGNNNYNAASATTTFEVVEDPCIGFEATATVIQNVSCNGDASGSFEVNTSSGTAPFTYTIGNENQDNGLFENMMAGSYEIIVTDANGCSATATVEISEAEALEITAETTDSNSIFGNGSISLTVNGGTGNYSYEWSNSATTASLTDLGIGEYTVTVTDEAGCSITESYSIGGVTANTEAFEFNIYPNPVINQITISHGEKVNEISLMDAKGKIILEQKASGKETLLEMTGLPAGMYFIRLDDGKMKRIIKE</sequence>
<dbReference type="NCBIfam" id="TIGR04183">
    <property type="entry name" value="Por_Secre_tail"/>
    <property type="match status" value="1"/>
</dbReference>
<evidence type="ECO:0000259" key="2">
    <source>
        <dbReference type="Pfam" id="PF18962"/>
    </source>
</evidence>
<evidence type="ECO:0000256" key="1">
    <source>
        <dbReference type="SAM" id="SignalP"/>
    </source>
</evidence>
<proteinExistence type="predicted"/>
<dbReference type="NCBIfam" id="NF041518">
    <property type="entry name" value="choice_anch_Q"/>
    <property type="match status" value="1"/>
</dbReference>
<dbReference type="RefSeq" id="WP_308347052.1">
    <property type="nucleotide sequence ID" value="NZ_CP129971.1"/>
</dbReference>
<feature type="domain" description="Bacterial repeat" evidence="3">
    <location>
        <begin position="576"/>
        <end position="644"/>
    </location>
</feature>
<name>A0AA51N8Y6_9BACT</name>
<keyword evidence="5" id="KW-1185">Reference proteome</keyword>
<dbReference type="InterPro" id="IPR011050">
    <property type="entry name" value="Pectin_lyase_fold/virulence"/>
</dbReference>
<dbReference type="Gene3D" id="2.60.40.740">
    <property type="match status" value="2"/>
</dbReference>
<feature type="domain" description="Bacterial repeat" evidence="3">
    <location>
        <begin position="1160"/>
        <end position="1229"/>
    </location>
</feature>
<dbReference type="EMBL" id="CP129971">
    <property type="protein sequence ID" value="WMN10674.1"/>
    <property type="molecule type" value="Genomic_DNA"/>
</dbReference>